<dbReference type="EMBL" id="LWBS01000242">
    <property type="protein sequence ID" value="OAP93842.1"/>
    <property type="molecule type" value="Genomic_DNA"/>
</dbReference>
<evidence type="ECO:0008006" key="2">
    <source>
        <dbReference type="Google" id="ProtNLM"/>
    </source>
</evidence>
<protein>
    <recommendedName>
        <fullName evidence="2">RidA family protein</fullName>
    </recommendedName>
</protein>
<dbReference type="InterPro" id="IPR035959">
    <property type="entry name" value="RutC-like_sf"/>
</dbReference>
<dbReference type="Gene3D" id="3.30.1330.40">
    <property type="entry name" value="RutC-like"/>
    <property type="match status" value="1"/>
</dbReference>
<comment type="caution">
    <text evidence="1">The sequence shown here is derived from an EMBL/GenBank/DDBJ whole genome shotgun (WGS) entry which is preliminary data.</text>
</comment>
<dbReference type="SUPFAM" id="SSF55298">
    <property type="entry name" value="YjgF-like"/>
    <property type="match status" value="1"/>
</dbReference>
<accession>A0A179BQA8</accession>
<proteinExistence type="predicted"/>
<sequence length="112" mass="12388">MGSFKVRTINSYRGSKVPTLGFLGRRLFANQPFLAAIEQDRRSRLRADRGWRAGFDLVEMEIFLPNPQSISRHGSASTRPVGDHRLAATLVGVSGLALPHQLIEIRAIAYTG</sequence>
<dbReference type="AlphaFoldDB" id="A0A179BQA8"/>
<gene>
    <name evidence="1" type="ORF">A4U53_23250</name>
</gene>
<organism evidence="1">
    <name type="scientific">Rhizobium leguminosarum</name>
    <dbReference type="NCBI Taxonomy" id="384"/>
    <lineage>
        <taxon>Bacteria</taxon>
        <taxon>Pseudomonadati</taxon>
        <taxon>Pseudomonadota</taxon>
        <taxon>Alphaproteobacteria</taxon>
        <taxon>Hyphomicrobiales</taxon>
        <taxon>Rhizobiaceae</taxon>
        <taxon>Rhizobium/Agrobacterium group</taxon>
        <taxon>Rhizobium</taxon>
    </lineage>
</organism>
<name>A0A179BQA8_RHILE</name>
<evidence type="ECO:0000313" key="1">
    <source>
        <dbReference type="EMBL" id="OAP93842.1"/>
    </source>
</evidence>
<reference evidence="1" key="1">
    <citation type="submission" date="2016-04" db="EMBL/GenBank/DDBJ databases">
        <title>Fast-growing isolate from the root nodules of Vavilovia formosa.</title>
        <authorList>
            <person name="Kimeklis A."/>
            <person name="Safronova V."/>
            <person name="Belimov A."/>
            <person name="Andronov E."/>
        </authorList>
    </citation>
    <scope>NUCLEOTIDE SEQUENCE [LARGE SCALE GENOMIC DNA]</scope>
    <source>
        <strain evidence="1">Vaf-46</strain>
    </source>
</reference>